<dbReference type="AlphaFoldDB" id="A0AAW8CN21"/>
<dbReference type="RefSeq" id="WP_306352014.1">
    <property type="nucleotide sequence ID" value="NZ_JASAWV010000018.1"/>
</dbReference>
<dbReference type="InterPro" id="IPR053876">
    <property type="entry name" value="Phage_int_M"/>
</dbReference>
<dbReference type="GO" id="GO:0006310">
    <property type="term" value="P:DNA recombination"/>
    <property type="evidence" value="ECO:0007669"/>
    <property type="project" value="UniProtKB-KW"/>
</dbReference>
<dbReference type="GO" id="GO:0015074">
    <property type="term" value="P:DNA integration"/>
    <property type="evidence" value="ECO:0007669"/>
    <property type="project" value="UniProtKB-KW"/>
</dbReference>
<accession>A0AAW8CN21</accession>
<dbReference type="Pfam" id="PF00589">
    <property type="entry name" value="Phage_integrase"/>
    <property type="match status" value="1"/>
</dbReference>
<keyword evidence="2" id="KW-0229">DNA integration</keyword>
<dbReference type="Pfam" id="PF13356">
    <property type="entry name" value="Arm-DNA-bind_3"/>
    <property type="match status" value="1"/>
</dbReference>
<dbReference type="Gene3D" id="3.30.160.390">
    <property type="entry name" value="Integrase, DNA-binding domain"/>
    <property type="match status" value="1"/>
</dbReference>
<evidence type="ECO:0000256" key="2">
    <source>
        <dbReference type="ARBA" id="ARBA00022908"/>
    </source>
</evidence>
<dbReference type="InterPro" id="IPR013762">
    <property type="entry name" value="Integrase-like_cat_sf"/>
</dbReference>
<dbReference type="GO" id="GO:0003677">
    <property type="term" value="F:DNA binding"/>
    <property type="evidence" value="ECO:0007669"/>
    <property type="project" value="UniProtKB-UniRule"/>
</dbReference>
<dbReference type="PROSITE" id="PS51900">
    <property type="entry name" value="CB"/>
    <property type="match status" value="1"/>
</dbReference>
<dbReference type="Proteomes" id="UP001226020">
    <property type="component" value="Unassembled WGS sequence"/>
</dbReference>
<gene>
    <name evidence="8" type="ORF">QJU57_08840</name>
</gene>
<evidence type="ECO:0000256" key="5">
    <source>
        <dbReference type="PROSITE-ProRule" id="PRU01248"/>
    </source>
</evidence>
<dbReference type="PANTHER" id="PTHR30629:SF2">
    <property type="entry name" value="PROPHAGE INTEGRASE INTS-RELATED"/>
    <property type="match status" value="1"/>
</dbReference>
<evidence type="ECO:0000313" key="8">
    <source>
        <dbReference type="EMBL" id="MDP8149178.1"/>
    </source>
</evidence>
<dbReference type="InterPro" id="IPR044068">
    <property type="entry name" value="CB"/>
</dbReference>
<feature type="domain" description="Tyr recombinase" evidence="6">
    <location>
        <begin position="200"/>
        <end position="380"/>
    </location>
</feature>
<dbReference type="EMBL" id="JASAXT010000017">
    <property type="protein sequence ID" value="MDP8149178.1"/>
    <property type="molecule type" value="Genomic_DNA"/>
</dbReference>
<dbReference type="Gene3D" id="1.10.443.10">
    <property type="entry name" value="Intergrase catalytic core"/>
    <property type="match status" value="1"/>
</dbReference>
<dbReference type="InterPro" id="IPR002104">
    <property type="entry name" value="Integrase_catalytic"/>
</dbReference>
<dbReference type="InterPro" id="IPR038488">
    <property type="entry name" value="Integrase_DNA-bd_sf"/>
</dbReference>
<feature type="domain" description="Core-binding (CB)" evidence="7">
    <location>
        <begin position="97"/>
        <end position="177"/>
    </location>
</feature>
<evidence type="ECO:0000256" key="4">
    <source>
        <dbReference type="ARBA" id="ARBA00023172"/>
    </source>
</evidence>
<keyword evidence="3 5" id="KW-0238">DNA-binding</keyword>
<dbReference type="PANTHER" id="PTHR30629">
    <property type="entry name" value="PROPHAGE INTEGRASE"/>
    <property type="match status" value="1"/>
</dbReference>
<reference evidence="8 9" key="1">
    <citation type="journal article" date="2023" name="Front. Microbiol.">
        <title>Phylogeography and host specificity of Pasteurellaceae pathogenic to sea-farmed fish in the north-east Atlantic.</title>
        <authorList>
            <person name="Gulla S."/>
            <person name="Colquhoun D.J."/>
            <person name="Olsen A.B."/>
            <person name="Spilsberg B."/>
            <person name="Lagesen K."/>
            <person name="Aakesson C.P."/>
            <person name="Strom S."/>
            <person name="Manji F."/>
            <person name="Birkbeck T.H."/>
            <person name="Nilsen H.K."/>
        </authorList>
    </citation>
    <scope>NUCLEOTIDE SEQUENCE [LARGE SCALE GENOMIC DNA]</scope>
    <source>
        <strain evidence="8 9">NVIB3131</strain>
    </source>
</reference>
<dbReference type="InterPro" id="IPR050808">
    <property type="entry name" value="Phage_Integrase"/>
</dbReference>
<comment type="caution">
    <text evidence="8">The sequence shown here is derived from an EMBL/GenBank/DDBJ whole genome shotgun (WGS) entry which is preliminary data.</text>
</comment>
<keyword evidence="9" id="KW-1185">Reference proteome</keyword>
<dbReference type="Gene3D" id="1.10.150.130">
    <property type="match status" value="1"/>
</dbReference>
<dbReference type="PROSITE" id="PS51898">
    <property type="entry name" value="TYR_RECOMBINASE"/>
    <property type="match status" value="1"/>
</dbReference>
<evidence type="ECO:0000313" key="9">
    <source>
        <dbReference type="Proteomes" id="UP001226020"/>
    </source>
</evidence>
<dbReference type="SUPFAM" id="SSF56349">
    <property type="entry name" value="DNA breaking-rejoining enzymes"/>
    <property type="match status" value="1"/>
</dbReference>
<evidence type="ECO:0000259" key="6">
    <source>
        <dbReference type="PROSITE" id="PS51898"/>
    </source>
</evidence>
<dbReference type="InterPro" id="IPR010998">
    <property type="entry name" value="Integrase_recombinase_N"/>
</dbReference>
<comment type="similarity">
    <text evidence="1">Belongs to the 'phage' integrase family.</text>
</comment>
<dbReference type="InterPro" id="IPR025166">
    <property type="entry name" value="Integrase_DNA_bind_dom"/>
</dbReference>
<dbReference type="Pfam" id="PF22022">
    <property type="entry name" value="Phage_int_M"/>
    <property type="match status" value="1"/>
</dbReference>
<evidence type="ECO:0000256" key="1">
    <source>
        <dbReference type="ARBA" id="ARBA00008857"/>
    </source>
</evidence>
<proteinExistence type="inferred from homology"/>
<protein>
    <submittedName>
        <fullName evidence="8">Tyrosine-type recombinase/integrase</fullName>
    </submittedName>
</protein>
<sequence>MKLTNLQIKNETFNNKNRKLFDGQGLYLHITKSGKYWRYKYNYANREKLLSLGVYPEVSLKMARELHFEARALLRKGLCPCTEKQKYKKQITVEFNNTFEKIAKEWYEFKRPDWSNPKHAQQVINTLTDYTFPFIGKYPITEITPVQVMNILNKIKDKAETCKRLKQRISAVFDYAVYTGRLSSNPVQSLPNPAKGKKVKNHLSLPADEIPEFYKKLRTYHCQQAQLGLRLIILTFVRSSELRKAQWSEFKGNEWHIPAERMKKRLPHIVPLSDWALETLEELKELNSKEANKSTLLFPSKLSPQKPVNENIFIKAMQQIGYKDKAVPHGFRAMASSILNESELFSPDVIERQLAHSERNKVRAAYNRAEYMEKRHEMMQWYSDFLKKHW</sequence>
<organism evidence="8 9">
    <name type="scientific">Phocoenobacter atlanticus subsp. atlanticus</name>
    <dbReference type="NCBI Taxonomy" id="3061285"/>
    <lineage>
        <taxon>Bacteria</taxon>
        <taxon>Pseudomonadati</taxon>
        <taxon>Pseudomonadota</taxon>
        <taxon>Gammaproteobacteria</taxon>
        <taxon>Pasteurellales</taxon>
        <taxon>Pasteurellaceae</taxon>
        <taxon>Phocoenobacter</taxon>
        <taxon>Phocoenobacter atlanticus</taxon>
    </lineage>
</organism>
<name>A0AAW8CN21_9PAST</name>
<evidence type="ECO:0000259" key="7">
    <source>
        <dbReference type="PROSITE" id="PS51900"/>
    </source>
</evidence>
<keyword evidence="4" id="KW-0233">DNA recombination</keyword>
<dbReference type="InterPro" id="IPR011010">
    <property type="entry name" value="DNA_brk_join_enz"/>
</dbReference>
<evidence type="ECO:0000256" key="3">
    <source>
        <dbReference type="ARBA" id="ARBA00023125"/>
    </source>
</evidence>
<dbReference type="CDD" id="cd00801">
    <property type="entry name" value="INT_P4_C"/>
    <property type="match status" value="1"/>
</dbReference>